<dbReference type="PANTHER" id="PTHR11079">
    <property type="entry name" value="CYTOSINE DEAMINASE FAMILY MEMBER"/>
    <property type="match status" value="1"/>
</dbReference>
<dbReference type="PROSITE" id="PS51747">
    <property type="entry name" value="CYT_DCMP_DEAMINASES_2"/>
    <property type="match status" value="1"/>
</dbReference>
<accession>A0A1I7XXI8</accession>
<dbReference type="GO" id="GO:0002100">
    <property type="term" value="P:tRNA wobble adenosine to inosine editing"/>
    <property type="evidence" value="ECO:0007669"/>
    <property type="project" value="TreeGrafter"/>
</dbReference>
<evidence type="ECO:0000256" key="1">
    <source>
        <dbReference type="ARBA" id="ARBA00022801"/>
    </source>
</evidence>
<keyword evidence="1" id="KW-0378">Hydrolase</keyword>
<organism evidence="3 4">
    <name type="scientific">Steinernema glaseri</name>
    <dbReference type="NCBI Taxonomy" id="37863"/>
    <lineage>
        <taxon>Eukaryota</taxon>
        <taxon>Metazoa</taxon>
        <taxon>Ecdysozoa</taxon>
        <taxon>Nematoda</taxon>
        <taxon>Chromadorea</taxon>
        <taxon>Rhabditida</taxon>
        <taxon>Tylenchina</taxon>
        <taxon>Panagrolaimomorpha</taxon>
        <taxon>Strongyloidoidea</taxon>
        <taxon>Steinernematidae</taxon>
        <taxon>Steinernema</taxon>
    </lineage>
</organism>
<dbReference type="GO" id="GO:0052717">
    <property type="term" value="F:tRNA-specific adenosine-34 deaminase activity"/>
    <property type="evidence" value="ECO:0007669"/>
    <property type="project" value="TreeGrafter"/>
</dbReference>
<dbReference type="Pfam" id="PF00383">
    <property type="entry name" value="dCMP_cyt_deam_1"/>
    <property type="match status" value="1"/>
</dbReference>
<reference evidence="4" key="1">
    <citation type="submission" date="2016-11" db="UniProtKB">
        <authorList>
            <consortium name="WormBaseParasite"/>
        </authorList>
    </citation>
    <scope>IDENTIFICATION</scope>
</reference>
<dbReference type="GO" id="GO:0005634">
    <property type="term" value="C:nucleus"/>
    <property type="evidence" value="ECO:0007669"/>
    <property type="project" value="TreeGrafter"/>
</dbReference>
<name>A0A1I7XXI8_9BILA</name>
<protein>
    <submittedName>
        <fullName evidence="4">CMP/dCMP-type deaminase domain-containing protein</fullName>
    </submittedName>
</protein>
<evidence type="ECO:0000313" key="3">
    <source>
        <dbReference type="Proteomes" id="UP000095287"/>
    </source>
</evidence>
<dbReference type="CDD" id="cd01285">
    <property type="entry name" value="nucleoside_deaminase"/>
    <property type="match status" value="1"/>
</dbReference>
<dbReference type="InterPro" id="IPR002125">
    <property type="entry name" value="CMP_dCMP_dom"/>
</dbReference>
<dbReference type="GO" id="GO:0005737">
    <property type="term" value="C:cytoplasm"/>
    <property type="evidence" value="ECO:0007669"/>
    <property type="project" value="TreeGrafter"/>
</dbReference>
<dbReference type="PANTHER" id="PTHR11079:SF149">
    <property type="entry name" value="TRNA-SPECIFIC ADENOSINE DEAMINASE 2"/>
    <property type="match status" value="1"/>
</dbReference>
<dbReference type="Gene3D" id="3.40.140.10">
    <property type="entry name" value="Cytidine Deaminase, domain 2"/>
    <property type="match status" value="1"/>
</dbReference>
<sequence length="302" mass="33199">MSLEATSLAFLEEAFRLAEEALDSNEVPVGCVFVYRGEIVGRGRNDVNRTKNPTRHAEMVAFDELREWCSKTGRSLEEVLAETELYVSLEPCIMCGCAMYQLKIKKIVYGAGNERFGGIDSVAGKEKYAVEHDIENPTVDVQWNNTPAPRLLLPMAPSPARVVCLSPQVSFQGKDRTSRGEELARASRSRRWRRLTRRLPGGLAPLFLFGARIIVQMLFSLCFGRVLSPLPKSGVLRPENALLHHMGSVHEGLQTGAVMVIRAGQDCRQGELAFLTVAGSTCRPTALCFAETGVSACRVSAV</sequence>
<dbReference type="AlphaFoldDB" id="A0A1I7XXI8"/>
<dbReference type="WBParaSite" id="L893_g10601.t1">
    <property type="protein sequence ID" value="L893_g10601.t1"/>
    <property type="gene ID" value="L893_g10601"/>
</dbReference>
<proteinExistence type="predicted"/>
<dbReference type="InterPro" id="IPR016193">
    <property type="entry name" value="Cytidine_deaminase-like"/>
</dbReference>
<dbReference type="SUPFAM" id="SSF53927">
    <property type="entry name" value="Cytidine deaminase-like"/>
    <property type="match status" value="1"/>
</dbReference>
<evidence type="ECO:0000313" key="4">
    <source>
        <dbReference type="WBParaSite" id="L893_g10601.t1"/>
    </source>
</evidence>
<feature type="domain" description="CMP/dCMP-type deaminase" evidence="2">
    <location>
        <begin position="5"/>
        <end position="121"/>
    </location>
</feature>
<dbReference type="Proteomes" id="UP000095287">
    <property type="component" value="Unplaced"/>
</dbReference>
<keyword evidence="3" id="KW-1185">Reference proteome</keyword>
<evidence type="ECO:0000259" key="2">
    <source>
        <dbReference type="PROSITE" id="PS51747"/>
    </source>
</evidence>